<reference evidence="1 2" key="1">
    <citation type="journal article" date="2016" name="Front. Microbiol.">
        <title>Comparative Genomics Analysis of Streptomyces Species Reveals Their Adaptation to the Marine Environment and Their Diversity at the Genomic Level.</title>
        <authorList>
            <person name="Tian X."/>
            <person name="Zhang Z."/>
            <person name="Yang T."/>
            <person name="Chen M."/>
            <person name="Li J."/>
            <person name="Chen F."/>
            <person name="Yang J."/>
            <person name="Li W."/>
            <person name="Zhang B."/>
            <person name="Zhang Z."/>
            <person name="Wu J."/>
            <person name="Zhang C."/>
            <person name="Long L."/>
            <person name="Xiao J."/>
        </authorList>
    </citation>
    <scope>NUCLEOTIDE SEQUENCE [LARGE SCALE GENOMIC DNA]</scope>
    <source>
        <strain evidence="1 2">SCSIO 10429</strain>
    </source>
</reference>
<organism evidence="1 2">
    <name type="scientific">Streptomyces nanshensis</name>
    <dbReference type="NCBI Taxonomy" id="518642"/>
    <lineage>
        <taxon>Bacteria</taxon>
        <taxon>Bacillati</taxon>
        <taxon>Actinomycetota</taxon>
        <taxon>Actinomycetes</taxon>
        <taxon>Kitasatosporales</taxon>
        <taxon>Streptomycetaceae</taxon>
        <taxon>Streptomyces</taxon>
    </lineage>
</organism>
<evidence type="ECO:0000313" key="2">
    <source>
        <dbReference type="Proteomes" id="UP000176005"/>
    </source>
</evidence>
<keyword evidence="2" id="KW-1185">Reference proteome</keyword>
<accession>A0A1E7LAX8</accession>
<dbReference type="PATRIC" id="fig|518642.10.peg.7135"/>
<gene>
    <name evidence="1" type="ORF">AN218_04155</name>
</gene>
<name>A0A1E7LAX8_9ACTN</name>
<evidence type="ECO:0000313" key="1">
    <source>
        <dbReference type="EMBL" id="OEV13308.1"/>
    </source>
</evidence>
<sequence length="651" mass="70786">MDRPDLHQHALGALLRGDVAGARAHLVEALPDLLSAGGARVVVLRSRLGATADDVRSVRSRCHRALKGRALVALSPWERRDVLLVHPAGDQSASDDLAQSLRRLCPPEAGMQVGVGRPAPWGHLVESHATAVQQTTLQPVSRAVQRLREAGVPPLWMVLASVTEAREWAAVVTQMVADALRSEEALAELLFEGALTLGRGPAEAARALGGGQARQPGKRNALSRLPAVLQQHTETGGTHVDRALLHTWLRVQALAPVSPRRTLTSAQRTWENVRAHADVEQWAADLLGLLGDREEEDAALRTWFIEGGTSPAAAVLGCSERTVLERLRRASAALDRDLMHSKADMYEVLVALLVEDGEVAQRLVVHDPAAHALTARSRRASPTAASSFIGTRWSGVLAQEYAEEHQREIQQRVGHSTDVEFYKRLSEVMPLGDIFKAIRRFRQAATELAAAWGIEQIVDVGCLPPETSLMQAHAPRARWVLADDDPFLVIGIDDVLGLPPLDQYEIEVMAMDHAVPERMLADLADHRIDVSRPVALNYGKGSNFLTPSLARRTIDGLAPGSMLIMAQLDESYEDLQEGLEMMRRALVSVPARPFQEIKELFGGLPLVDPTPGSTELVPVEEGLVPIGQWRAHDARQGHPSVCAGVALVPPK</sequence>
<dbReference type="AlphaFoldDB" id="A0A1E7LAX8"/>
<dbReference type="InterPro" id="IPR006764">
    <property type="entry name" value="SAM_dep_MeTrfase_SAV2177_type"/>
</dbReference>
<dbReference type="Gene3D" id="1.10.10.2840">
    <property type="entry name" value="PucR C-terminal helix-turn-helix domain"/>
    <property type="match status" value="1"/>
</dbReference>
<dbReference type="Gene3D" id="3.40.50.150">
    <property type="entry name" value="Vaccinia Virus protein VP39"/>
    <property type="match status" value="1"/>
</dbReference>
<dbReference type="Proteomes" id="UP000176005">
    <property type="component" value="Unassembled WGS sequence"/>
</dbReference>
<dbReference type="EMBL" id="LJGW01000083">
    <property type="protein sequence ID" value="OEV13308.1"/>
    <property type="molecule type" value="Genomic_DNA"/>
</dbReference>
<dbReference type="InterPro" id="IPR029063">
    <property type="entry name" value="SAM-dependent_MTases_sf"/>
</dbReference>
<comment type="caution">
    <text evidence="1">The sequence shown here is derived from an EMBL/GenBank/DDBJ whole genome shotgun (WGS) entry which is preliminary data.</text>
</comment>
<dbReference type="Pfam" id="PF04672">
    <property type="entry name" value="Methyltransf_19"/>
    <property type="match status" value="1"/>
</dbReference>
<dbReference type="SUPFAM" id="SSF53335">
    <property type="entry name" value="S-adenosyl-L-methionine-dependent methyltransferases"/>
    <property type="match status" value="1"/>
</dbReference>
<dbReference type="InterPro" id="IPR042070">
    <property type="entry name" value="PucR_C-HTH_sf"/>
</dbReference>
<proteinExistence type="predicted"/>
<protein>
    <submittedName>
        <fullName evidence="1">Uncharacterized protein</fullName>
    </submittedName>
</protein>